<proteinExistence type="predicted"/>
<gene>
    <name evidence="2" type="ordered locus">Tter_0505</name>
</gene>
<dbReference type="Gene3D" id="3.40.30.10">
    <property type="entry name" value="Glutaredoxin"/>
    <property type="match status" value="1"/>
</dbReference>
<evidence type="ECO:0000313" key="3">
    <source>
        <dbReference type="Proteomes" id="UP000000323"/>
    </source>
</evidence>
<feature type="domain" description="PDZ" evidence="1">
    <location>
        <begin position="74"/>
        <end position="167"/>
    </location>
</feature>
<dbReference type="SUPFAM" id="SSF50156">
    <property type="entry name" value="PDZ domain-like"/>
    <property type="match status" value="1"/>
</dbReference>
<protein>
    <submittedName>
        <fullName evidence="2">Glutaredoxin-like protein, YruB-family</fullName>
    </submittedName>
</protein>
<dbReference type="PANTHER" id="PTHR34386:SF1">
    <property type="entry name" value="GLUTAREDOXIN-LIKE PROTEIN NRDH"/>
    <property type="match status" value="1"/>
</dbReference>
<dbReference type="Pfam" id="PF13180">
    <property type="entry name" value="PDZ_2"/>
    <property type="match status" value="1"/>
</dbReference>
<dbReference type="GO" id="GO:0009055">
    <property type="term" value="F:electron transfer activity"/>
    <property type="evidence" value="ECO:0007669"/>
    <property type="project" value="TreeGrafter"/>
</dbReference>
<organism evidence="2 3">
    <name type="scientific">Thermobaculum terrenum (strain ATCC BAA-798 / CCMEE 7001 / YNP1)</name>
    <dbReference type="NCBI Taxonomy" id="525904"/>
    <lineage>
        <taxon>Bacteria</taxon>
        <taxon>Bacillati</taxon>
        <taxon>Chloroflexota</taxon>
        <taxon>Chloroflexia</taxon>
        <taxon>Candidatus Thermobaculales</taxon>
        <taxon>Candidatus Thermobaculaceae</taxon>
        <taxon>Thermobaculum</taxon>
    </lineage>
</organism>
<dbReference type="Proteomes" id="UP000000323">
    <property type="component" value="Chromosome 1"/>
</dbReference>
<dbReference type="SUPFAM" id="SSF52833">
    <property type="entry name" value="Thioredoxin-like"/>
    <property type="match status" value="1"/>
</dbReference>
<dbReference type="CDD" id="cd02976">
    <property type="entry name" value="NrdH"/>
    <property type="match status" value="1"/>
</dbReference>
<dbReference type="SMART" id="SM00228">
    <property type="entry name" value="PDZ"/>
    <property type="match status" value="1"/>
</dbReference>
<dbReference type="GO" id="GO:0045454">
    <property type="term" value="P:cell redox homeostasis"/>
    <property type="evidence" value="ECO:0007669"/>
    <property type="project" value="TreeGrafter"/>
</dbReference>
<accession>D1CES0</accession>
<dbReference type="PROSITE" id="PS51354">
    <property type="entry name" value="GLUTAREDOXIN_2"/>
    <property type="match status" value="1"/>
</dbReference>
<dbReference type="InterPro" id="IPR002109">
    <property type="entry name" value="Glutaredoxin"/>
</dbReference>
<dbReference type="AlphaFoldDB" id="D1CES0"/>
<dbReference type="InterPro" id="IPR036249">
    <property type="entry name" value="Thioredoxin-like_sf"/>
</dbReference>
<dbReference type="Pfam" id="PF00462">
    <property type="entry name" value="Glutaredoxin"/>
    <property type="match status" value="1"/>
</dbReference>
<keyword evidence="3" id="KW-1185">Reference proteome</keyword>
<evidence type="ECO:0000259" key="1">
    <source>
        <dbReference type="PROSITE" id="PS50106"/>
    </source>
</evidence>
<dbReference type="PANTHER" id="PTHR34386">
    <property type="entry name" value="GLUTAREDOXIN"/>
    <property type="match status" value="1"/>
</dbReference>
<dbReference type="eggNOG" id="COG0265">
    <property type="taxonomic scope" value="Bacteria"/>
</dbReference>
<name>D1CES0_THET1</name>
<sequence length="175" mass="19089">MALPEVVIYTTPTCGFCRQAKDYLRQKNIPFVEKDVSVDRNAAYEMIRISGQQGVPVIRVGNEIIIGFDRKRLDRVLQSAVEGKASLGVSVADSSRIALEHGVVPIFGAYVGRVAAGSAAERAGLRPGDIITEVNARPIRNAEDLEKAIENLRKGSQVTLVWVRGQDTLRSTVTL</sequence>
<dbReference type="KEGG" id="ttr:Tter_0505"/>
<dbReference type="InterPro" id="IPR036034">
    <property type="entry name" value="PDZ_sf"/>
</dbReference>
<dbReference type="RefSeq" id="WP_012874461.1">
    <property type="nucleotide sequence ID" value="NC_013525.1"/>
</dbReference>
<dbReference type="EMBL" id="CP001825">
    <property type="protein sequence ID" value="ACZ41426.1"/>
    <property type="molecule type" value="Genomic_DNA"/>
</dbReference>
<dbReference type="eggNOG" id="COG0695">
    <property type="taxonomic scope" value="Bacteria"/>
</dbReference>
<dbReference type="PROSITE" id="PS50106">
    <property type="entry name" value="PDZ"/>
    <property type="match status" value="1"/>
</dbReference>
<dbReference type="STRING" id="525904.Tter_0505"/>
<reference evidence="3" key="1">
    <citation type="journal article" date="2010" name="Stand. Genomic Sci.">
        <title>Complete genome sequence of 'Thermobaculum terrenum' type strain (YNP1).</title>
        <authorList>
            <person name="Kiss H."/>
            <person name="Cleland D."/>
            <person name="Lapidus A."/>
            <person name="Lucas S."/>
            <person name="Glavina Del Rio T."/>
            <person name="Nolan M."/>
            <person name="Tice H."/>
            <person name="Han C."/>
            <person name="Goodwin L."/>
            <person name="Pitluck S."/>
            <person name="Liolios K."/>
            <person name="Ivanova N."/>
            <person name="Mavromatis K."/>
            <person name="Ovchinnikova G."/>
            <person name="Pati A."/>
            <person name="Chen A."/>
            <person name="Palaniappan K."/>
            <person name="Land M."/>
            <person name="Hauser L."/>
            <person name="Chang Y."/>
            <person name="Jeffries C."/>
            <person name="Lu M."/>
            <person name="Brettin T."/>
            <person name="Detter J."/>
            <person name="Goker M."/>
            <person name="Tindall B."/>
            <person name="Beck B."/>
            <person name="McDermott T."/>
            <person name="Woyke T."/>
            <person name="Bristow J."/>
            <person name="Eisen J."/>
            <person name="Markowitz V."/>
            <person name="Hugenholtz P."/>
            <person name="Kyrpides N."/>
            <person name="Klenk H."/>
            <person name="Cheng J."/>
        </authorList>
    </citation>
    <scope>NUCLEOTIDE SEQUENCE [LARGE SCALE GENOMIC DNA]</scope>
    <source>
        <strain evidence="3">ATCC BAA-798 / YNP1</strain>
    </source>
</reference>
<dbReference type="InterPro" id="IPR001478">
    <property type="entry name" value="PDZ"/>
</dbReference>
<dbReference type="HOGENOM" id="CLU_1531828_0_0_0"/>
<evidence type="ECO:0000313" key="2">
    <source>
        <dbReference type="EMBL" id="ACZ41426.1"/>
    </source>
</evidence>
<dbReference type="InterPro" id="IPR051548">
    <property type="entry name" value="Grx-like_ET"/>
</dbReference>
<dbReference type="Gene3D" id="2.30.42.10">
    <property type="match status" value="1"/>
</dbReference>